<gene>
    <name evidence="1" type="ORF">HV056_21465</name>
</gene>
<name>A0A7W3DI05_ENTAS</name>
<organism evidence="1 2">
    <name type="scientific">Enterobacter asburiae</name>
    <dbReference type="NCBI Taxonomy" id="61645"/>
    <lineage>
        <taxon>Bacteria</taxon>
        <taxon>Pseudomonadati</taxon>
        <taxon>Pseudomonadota</taxon>
        <taxon>Gammaproteobacteria</taxon>
        <taxon>Enterobacterales</taxon>
        <taxon>Enterobacteriaceae</taxon>
        <taxon>Enterobacter</taxon>
        <taxon>Enterobacter cloacae complex</taxon>
    </lineage>
</organism>
<evidence type="ECO:0000313" key="1">
    <source>
        <dbReference type="EMBL" id="MBA8079087.1"/>
    </source>
</evidence>
<keyword evidence="1" id="KW-0067">ATP-binding</keyword>
<keyword evidence="1" id="KW-0547">Nucleotide-binding</keyword>
<protein>
    <submittedName>
        <fullName evidence="1">ATP-binding protein</fullName>
    </submittedName>
</protein>
<accession>A0A7W3DI05</accession>
<evidence type="ECO:0000313" key="2">
    <source>
        <dbReference type="Proteomes" id="UP000533461"/>
    </source>
</evidence>
<comment type="caution">
    <text evidence="1">The sequence shown here is derived from an EMBL/GenBank/DDBJ whole genome shotgun (WGS) entry which is preliminary data.</text>
</comment>
<dbReference type="RefSeq" id="WP_182382964.1">
    <property type="nucleotide sequence ID" value="NZ_JABXQT010000001.1"/>
</dbReference>
<dbReference type="AlphaFoldDB" id="A0A7W3DI05"/>
<dbReference type="GO" id="GO:0005524">
    <property type="term" value="F:ATP binding"/>
    <property type="evidence" value="ECO:0007669"/>
    <property type="project" value="UniProtKB-KW"/>
</dbReference>
<dbReference type="Proteomes" id="UP000533461">
    <property type="component" value="Unassembled WGS sequence"/>
</dbReference>
<proteinExistence type="predicted"/>
<dbReference type="EMBL" id="JABXRP010000001">
    <property type="protein sequence ID" value="MBA8079087.1"/>
    <property type="molecule type" value="Genomic_DNA"/>
</dbReference>
<reference evidence="1 2" key="1">
    <citation type="submission" date="2020-06" db="EMBL/GenBank/DDBJ databases">
        <title>REHAB project genomes.</title>
        <authorList>
            <person name="Shaw L.P."/>
        </authorList>
    </citation>
    <scope>NUCLEOTIDE SEQUENCE [LARGE SCALE GENOMIC DNA]</scope>
    <source>
        <strain evidence="1 2">RHBSTW-00074</strain>
    </source>
</reference>
<sequence>MFNAIDKLLKTIPGLTGREIAKHLDTDKKKVNSFLSRNKHLFQQTDDFKWYQSKDREFELSFAPVSWMTQDHFEDALSERGNPFDGTYKSAIITFPKDCSLMMVAIARILSLLNQLSSKNIAVTIDLSKSKKTSSFLNRSGFFDLLHQDITVLPSRPEPGSSAAVKYQDNSHNLVEFGAIELNSTDAEIGQLIQRLGKRFVTAASKDYFQIIMTVFSEFIHNVKEHSDSRIPGFAALQSYNGQRKHIQTVISDSGVGLVATLRATLKENYPELDAQFPIGSPHSDVELVKHVFSNGRISRHGPKSGRGLGFESSRKQASKNEALLIIRQTTFSIEQRYKDGNLLSSEVRNDLSLISGTHICFDFFIDTSEDIGLI</sequence>